<dbReference type="EMBL" id="AEJF01000079">
    <property type="protein sequence ID" value="KLU25973.1"/>
    <property type="molecule type" value="Genomic_DNA"/>
</dbReference>
<proteinExistence type="predicted"/>
<organism evidence="1 2">
    <name type="scientific">Caballeronia mineralivorans PML1(12)</name>
    <dbReference type="NCBI Taxonomy" id="908627"/>
    <lineage>
        <taxon>Bacteria</taxon>
        <taxon>Pseudomonadati</taxon>
        <taxon>Pseudomonadota</taxon>
        <taxon>Betaproteobacteria</taxon>
        <taxon>Burkholderiales</taxon>
        <taxon>Burkholderiaceae</taxon>
        <taxon>Caballeronia</taxon>
    </lineage>
</organism>
<sequence length="324" mass="35938">MYTEENMQADCAFPIQTALHGYLTAIGLPWNCSRGSLEEKFGTRQHAAYSWEVIEIVTHLPFVRGLLWPLSAQVFPQFSAAMPATEFSGNAYFVNDARDNLQRTVEQLVPILGEGKKTRTSNTVGHEWRFGPASVELYVWPPEMQQFPATNPAHLREPRLKVACHIGVKTGYRRPCSAKDKVAIESFVPVAPIPGDLSTMRRAQCRPASQSELEFIRLLDGDVGTKYGWIGRSDDCSALISFGSELYVVPMEDVIQFEVVRVRPAKGPGGSWLQVQCRSKTSQNELKNLTICEAEGPDDLSELTATIARAIGKPFALLPYASDC</sequence>
<evidence type="ECO:0000313" key="2">
    <source>
        <dbReference type="Proteomes" id="UP000035963"/>
    </source>
</evidence>
<name>A0A0J1G1B6_9BURK</name>
<evidence type="ECO:0000313" key="1">
    <source>
        <dbReference type="EMBL" id="KLU25973.1"/>
    </source>
</evidence>
<dbReference type="PATRIC" id="fig|908627.4.peg.2650"/>
<dbReference type="Proteomes" id="UP000035963">
    <property type="component" value="Unassembled WGS sequence"/>
</dbReference>
<gene>
    <name evidence="1" type="ORF">EOS_11935</name>
</gene>
<dbReference type="AlphaFoldDB" id="A0A0J1G1B6"/>
<comment type="caution">
    <text evidence="1">The sequence shown here is derived from an EMBL/GenBank/DDBJ whole genome shotgun (WGS) entry which is preliminary data.</text>
</comment>
<protein>
    <submittedName>
        <fullName evidence="1">Uncharacterized protein</fullName>
    </submittedName>
</protein>
<reference evidence="1 2" key="1">
    <citation type="journal article" date="2015" name="Genome Announc.">
        <title>Draft Genome Sequence of Burkholderia sp. Strain PML1(12), an Ectomycorrhizosphere-Inhabiting Bacterium with Effective Mineral-Weathering Ability.</title>
        <authorList>
            <person name="Uroz S."/>
            <person name="Oger P."/>
        </authorList>
    </citation>
    <scope>NUCLEOTIDE SEQUENCE [LARGE SCALE GENOMIC DNA]</scope>
    <source>
        <strain evidence="2">PML1(12)</strain>
    </source>
</reference>
<accession>A0A0J1G1B6</accession>
<keyword evidence="2" id="KW-1185">Reference proteome</keyword>